<dbReference type="FunFam" id="1.10.630.10:FF:000238">
    <property type="entry name" value="Cytochrome P450 2A6"/>
    <property type="match status" value="1"/>
</dbReference>
<keyword evidence="7" id="KW-0256">Endoplasmic reticulum</keyword>
<feature type="transmembrane region" description="Helical" evidence="15">
    <location>
        <begin position="6"/>
        <end position="24"/>
    </location>
</feature>
<dbReference type="AlphaFoldDB" id="A0A8C8ZN15"/>
<dbReference type="GO" id="GO:0005506">
    <property type="term" value="F:iron ion binding"/>
    <property type="evidence" value="ECO:0007669"/>
    <property type="project" value="InterPro"/>
</dbReference>
<evidence type="ECO:0000256" key="15">
    <source>
        <dbReference type="SAM" id="Phobius"/>
    </source>
</evidence>
<dbReference type="Ensembl" id="ENSPSMT00000020187.1">
    <property type="protein sequence ID" value="ENSPSMP00000017361.1"/>
    <property type="gene ID" value="ENSPSMG00000011438.1"/>
</dbReference>
<keyword evidence="11 14" id="KW-0503">Monooxygenase</keyword>
<evidence type="ECO:0000256" key="11">
    <source>
        <dbReference type="ARBA" id="ARBA00023033"/>
    </source>
</evidence>
<evidence type="ECO:0000256" key="5">
    <source>
        <dbReference type="ARBA" id="ARBA00022617"/>
    </source>
</evidence>
<dbReference type="InterPro" id="IPR001128">
    <property type="entry name" value="Cyt_P450"/>
</dbReference>
<evidence type="ECO:0000256" key="12">
    <source>
        <dbReference type="ARBA" id="ARBA00023136"/>
    </source>
</evidence>
<evidence type="ECO:0008006" key="18">
    <source>
        <dbReference type="Google" id="ProtNLM"/>
    </source>
</evidence>
<dbReference type="InterPro" id="IPR036396">
    <property type="entry name" value="Cyt_P450_sf"/>
</dbReference>
<comment type="cofactor">
    <cofactor evidence="1 13">
        <name>heme</name>
        <dbReference type="ChEBI" id="CHEBI:30413"/>
    </cofactor>
</comment>
<evidence type="ECO:0000256" key="8">
    <source>
        <dbReference type="ARBA" id="ARBA00022848"/>
    </source>
</evidence>
<keyword evidence="17" id="KW-1185">Reference proteome</keyword>
<keyword evidence="5 13" id="KW-0349">Heme</keyword>
<dbReference type="PROSITE" id="PS00086">
    <property type="entry name" value="CYTOCHROME_P450"/>
    <property type="match status" value="1"/>
</dbReference>
<feature type="binding site" description="axial binding residue" evidence="13">
    <location>
        <position position="396"/>
    </location>
    <ligand>
        <name>heme</name>
        <dbReference type="ChEBI" id="CHEBI:30413"/>
    </ligand>
    <ligandPart>
        <name>Fe</name>
        <dbReference type="ChEBI" id="CHEBI:18248"/>
    </ligandPart>
</feature>
<protein>
    <recommendedName>
        <fullName evidence="18">Cytochrome P450</fullName>
    </recommendedName>
</protein>
<keyword evidence="9 14" id="KW-0560">Oxidoreductase</keyword>
<dbReference type="Pfam" id="PF00067">
    <property type="entry name" value="p450"/>
    <property type="match status" value="1"/>
</dbReference>
<dbReference type="InterPro" id="IPR050182">
    <property type="entry name" value="Cytochrome_P450_fam2"/>
</dbReference>
<comment type="similarity">
    <text evidence="4 14">Belongs to the cytochrome P450 family.</text>
</comment>
<organism evidence="16 17">
    <name type="scientific">Prolemur simus</name>
    <name type="common">Greater bamboo lemur</name>
    <name type="synonym">Hapalemur simus</name>
    <dbReference type="NCBI Taxonomy" id="1328070"/>
    <lineage>
        <taxon>Eukaryota</taxon>
        <taxon>Metazoa</taxon>
        <taxon>Chordata</taxon>
        <taxon>Craniata</taxon>
        <taxon>Vertebrata</taxon>
        <taxon>Euteleostomi</taxon>
        <taxon>Mammalia</taxon>
        <taxon>Eutheria</taxon>
        <taxon>Euarchontoglires</taxon>
        <taxon>Primates</taxon>
        <taxon>Strepsirrhini</taxon>
        <taxon>Lemuriformes</taxon>
        <taxon>Lemuridae</taxon>
        <taxon>Prolemur</taxon>
    </lineage>
</organism>
<dbReference type="GO" id="GO:0006805">
    <property type="term" value="P:xenobiotic metabolic process"/>
    <property type="evidence" value="ECO:0007669"/>
    <property type="project" value="TreeGrafter"/>
</dbReference>
<dbReference type="Gene3D" id="1.10.630.10">
    <property type="entry name" value="Cytochrome P450"/>
    <property type="match status" value="1"/>
</dbReference>
<reference evidence="16" key="1">
    <citation type="submission" date="2025-08" db="UniProtKB">
        <authorList>
            <consortium name="Ensembl"/>
        </authorList>
    </citation>
    <scope>IDENTIFICATION</scope>
</reference>
<dbReference type="InterPro" id="IPR017972">
    <property type="entry name" value="Cyt_P450_CS"/>
</dbReference>
<keyword evidence="15" id="KW-1133">Transmembrane helix</keyword>
<name>A0A8C8ZN15_PROSS</name>
<evidence type="ECO:0000256" key="13">
    <source>
        <dbReference type="PIRSR" id="PIRSR602401-1"/>
    </source>
</evidence>
<keyword evidence="6 13" id="KW-0479">Metal-binding</keyword>
<evidence type="ECO:0000256" key="2">
    <source>
        <dbReference type="ARBA" id="ARBA00004174"/>
    </source>
</evidence>
<dbReference type="InterPro" id="IPR002401">
    <property type="entry name" value="Cyt_P450_E_grp-I"/>
</dbReference>
<dbReference type="PANTHER" id="PTHR24300:SF346">
    <property type="entry name" value="CYTOCHROME P450 2C44"/>
    <property type="match status" value="1"/>
</dbReference>
<keyword evidence="15" id="KW-0812">Transmembrane</keyword>
<dbReference type="GO" id="GO:0005789">
    <property type="term" value="C:endoplasmic reticulum membrane"/>
    <property type="evidence" value="ECO:0007669"/>
    <property type="project" value="UniProtKB-SubCell"/>
</dbReference>
<keyword evidence="10 13" id="KW-0408">Iron</keyword>
<dbReference type="Proteomes" id="UP000694414">
    <property type="component" value="Unplaced"/>
</dbReference>
<dbReference type="GeneTree" id="ENSGT00940000163402"/>
<evidence type="ECO:0000313" key="17">
    <source>
        <dbReference type="Proteomes" id="UP000694414"/>
    </source>
</evidence>
<evidence type="ECO:0000256" key="1">
    <source>
        <dbReference type="ARBA" id="ARBA00001971"/>
    </source>
</evidence>
<evidence type="ECO:0000256" key="7">
    <source>
        <dbReference type="ARBA" id="ARBA00022824"/>
    </source>
</evidence>
<evidence type="ECO:0000256" key="9">
    <source>
        <dbReference type="ARBA" id="ARBA00023002"/>
    </source>
</evidence>
<evidence type="ECO:0000313" key="16">
    <source>
        <dbReference type="Ensembl" id="ENSPSMP00000017361.1"/>
    </source>
</evidence>
<evidence type="ECO:0000256" key="4">
    <source>
        <dbReference type="ARBA" id="ARBA00010617"/>
    </source>
</evidence>
<sequence>MELLEIITLALVICGTCLIFLLLWKKSHTAGRLPPGPTPLPIIGNMLQLNPKDIPASLSKVRGFGSGAGHLQALSQTTVGRQSHLNLSWFSSWRHEALINQGDKFLGRGCFPIIDDIQKGYAQPFDPKFILACAPCNVICSILFNERFQYKNETFLFLMDLLNENFKEVNSHWIQTYNLWPTLIRYLPGKHRVFSKRLNDLKYFILEKVKEHQESWDPNNPRDFIDCFLSKMEQEKLNPESEFNLENLATCGTGLFSAGTETTSITLRFGLLLLLKHPEVEAKVHEEIDRVIGRNLSPSMKDRGKLPYTEATLHEIQRYITLLPSNMPHAVTQDTKFRQYVIPKGTTVLPSLSSILLDCKEFPNPERFDPGHFLDKNGCFKKTDYFVPFSLGKRACVGESLALMELFLFFTTILQNFSLEPLVDPKELDTKPIATGFINIPPPYELRLIPR</sequence>
<evidence type="ECO:0000256" key="10">
    <source>
        <dbReference type="ARBA" id="ARBA00023004"/>
    </source>
</evidence>
<evidence type="ECO:0000256" key="3">
    <source>
        <dbReference type="ARBA" id="ARBA00004406"/>
    </source>
</evidence>
<proteinExistence type="inferred from homology"/>
<evidence type="ECO:0000256" key="14">
    <source>
        <dbReference type="RuleBase" id="RU000461"/>
    </source>
</evidence>
<dbReference type="PRINTS" id="PR00385">
    <property type="entry name" value="P450"/>
</dbReference>
<accession>A0A8C8ZN15</accession>
<dbReference type="PANTHER" id="PTHR24300">
    <property type="entry name" value="CYTOCHROME P450 508A4-RELATED"/>
    <property type="match status" value="1"/>
</dbReference>
<dbReference type="GO" id="GO:0006082">
    <property type="term" value="P:organic acid metabolic process"/>
    <property type="evidence" value="ECO:0007669"/>
    <property type="project" value="TreeGrafter"/>
</dbReference>
<dbReference type="GO" id="GO:0016712">
    <property type="term" value="F:oxidoreductase activity, acting on paired donors, with incorporation or reduction of molecular oxygen, reduced flavin or flavoprotein as one donor, and incorporation of one atom of oxygen"/>
    <property type="evidence" value="ECO:0007669"/>
    <property type="project" value="TreeGrafter"/>
</dbReference>
<dbReference type="PRINTS" id="PR00463">
    <property type="entry name" value="EP450I"/>
</dbReference>
<dbReference type="GO" id="GO:0020037">
    <property type="term" value="F:heme binding"/>
    <property type="evidence" value="ECO:0007669"/>
    <property type="project" value="InterPro"/>
</dbReference>
<dbReference type="SUPFAM" id="SSF48264">
    <property type="entry name" value="Cytochrome P450"/>
    <property type="match status" value="1"/>
</dbReference>
<keyword evidence="12 15" id="KW-0472">Membrane</keyword>
<reference evidence="16" key="2">
    <citation type="submission" date="2025-09" db="UniProtKB">
        <authorList>
            <consortium name="Ensembl"/>
        </authorList>
    </citation>
    <scope>IDENTIFICATION</scope>
</reference>
<comment type="subcellular location">
    <subcellularLocation>
        <location evidence="3">Endoplasmic reticulum membrane</location>
        <topology evidence="3">Peripheral membrane protein</topology>
    </subcellularLocation>
    <subcellularLocation>
        <location evidence="2">Microsome membrane</location>
        <topology evidence="2">Peripheral membrane protein</topology>
    </subcellularLocation>
</comment>
<keyword evidence="8" id="KW-0492">Microsome</keyword>
<evidence type="ECO:0000256" key="6">
    <source>
        <dbReference type="ARBA" id="ARBA00022723"/>
    </source>
</evidence>